<evidence type="ECO:0000256" key="2">
    <source>
        <dbReference type="SAM" id="Coils"/>
    </source>
</evidence>
<dbReference type="RefSeq" id="XP_038044637.1">
    <property type="nucleotide sequence ID" value="XM_038188709.1"/>
</dbReference>
<name>A0A913YZ09_PATMI</name>
<evidence type="ECO:0008006" key="5">
    <source>
        <dbReference type="Google" id="ProtNLM"/>
    </source>
</evidence>
<keyword evidence="1 2" id="KW-0175">Coiled coil</keyword>
<keyword evidence="4" id="KW-1185">Reference proteome</keyword>
<evidence type="ECO:0000256" key="1">
    <source>
        <dbReference type="ARBA" id="ARBA00023054"/>
    </source>
</evidence>
<dbReference type="OrthoDB" id="10020070at2759"/>
<accession>A0A913YZ09</accession>
<dbReference type="EnsemblMetazoa" id="XM_038188709.1">
    <property type="protein sequence ID" value="XP_038044637.1"/>
    <property type="gene ID" value="LOC119719300"/>
</dbReference>
<organism evidence="3 4">
    <name type="scientific">Patiria miniata</name>
    <name type="common">Bat star</name>
    <name type="synonym">Asterina miniata</name>
    <dbReference type="NCBI Taxonomy" id="46514"/>
    <lineage>
        <taxon>Eukaryota</taxon>
        <taxon>Metazoa</taxon>
        <taxon>Echinodermata</taxon>
        <taxon>Eleutherozoa</taxon>
        <taxon>Asterozoa</taxon>
        <taxon>Asteroidea</taxon>
        <taxon>Valvatacea</taxon>
        <taxon>Valvatida</taxon>
        <taxon>Asterinidae</taxon>
        <taxon>Patiria</taxon>
    </lineage>
</organism>
<dbReference type="PANTHER" id="PTHR34768:SF2">
    <property type="entry name" value="COILED-COIL DOMAIN CONTAINING 89"/>
    <property type="match status" value="1"/>
</dbReference>
<dbReference type="InterPro" id="IPR043450">
    <property type="entry name" value="CCDC89-like"/>
</dbReference>
<dbReference type="Proteomes" id="UP000887568">
    <property type="component" value="Unplaced"/>
</dbReference>
<feature type="coiled-coil region" evidence="2">
    <location>
        <begin position="77"/>
        <end position="232"/>
    </location>
</feature>
<dbReference type="GeneID" id="119719300"/>
<dbReference type="AlphaFoldDB" id="A0A913YZ09"/>
<dbReference type="OMA" id="AMLCSRI"/>
<proteinExistence type="predicted"/>
<dbReference type="PANTHER" id="PTHR34768">
    <property type="entry name" value="COILED-COIL DOMAIN-CONTAINING PROTEIN 89"/>
    <property type="match status" value="1"/>
</dbReference>
<sequence length="346" mass="40152">MASSSSGGRTSKELKMMISASNQDVDEMQGNLDKLKKLTKDDKTEAAMLRARIDEQSQLICILKQRADESLARSQTLERVNRDLEMFRDNAQEIIETEVKKSGLLERRFNELAENHEEMIRIKDDYKHKNEELRAENSRLRDENSRLFSAALVEKDGKIDSLQKQVTSLKEQCKELNQFVSRLQTEYHEKSQAMEGRIKHLEKQLNDTHKKLKGAQSQLQQQSDNLKNSDANHSLKLEKLAKEKDEMLELAMHRGKLIQDKQREIKDLQSKVAEAEREVSRMEDKFEREAAMVSTNLQVIRLKGEKDEAQHTLKQINMEYEAYKKHSSSLLAKERSLNAQLRNLVS</sequence>
<reference evidence="3" key="1">
    <citation type="submission" date="2022-11" db="UniProtKB">
        <authorList>
            <consortium name="EnsemblMetazoa"/>
        </authorList>
    </citation>
    <scope>IDENTIFICATION</scope>
</reference>
<evidence type="ECO:0000313" key="4">
    <source>
        <dbReference type="Proteomes" id="UP000887568"/>
    </source>
</evidence>
<dbReference type="Gene3D" id="1.10.287.1490">
    <property type="match status" value="1"/>
</dbReference>
<evidence type="ECO:0000313" key="3">
    <source>
        <dbReference type="EnsemblMetazoa" id="XP_038044637.1"/>
    </source>
</evidence>
<feature type="coiled-coil region" evidence="2">
    <location>
        <begin position="258"/>
        <end position="326"/>
    </location>
</feature>
<protein>
    <recommendedName>
        <fullName evidence="5">Coiled-coil domain-containing protein 89</fullName>
    </recommendedName>
</protein>